<proteinExistence type="predicted"/>
<name>A0ABU7JHN6_9GAMM</name>
<accession>A0ABU7JHN6</accession>
<dbReference type="InterPro" id="IPR051909">
    <property type="entry name" value="MFP_Cation_Efflux"/>
</dbReference>
<feature type="chain" id="PRO_5046434202" evidence="2">
    <location>
        <begin position="24"/>
        <end position="370"/>
    </location>
</feature>
<sequence>MRIYSIRVAVLAAQLLWTAFPLAGHPKVTASQEHSHQSHELQLTLQQQQLAGILVQPASISEFWPTQLATATLIADPEQSQLLTTPFELQVLKRHVRPGQWVEAGQPLLTLGGTRLADVQAEYLDAMRQWQRLAELTADSISANEQFIAKVRASQSRAHLEALHMTSAQIASLQQQPESLGRFELLAPQSGVVSRLQALPGEQLAAGSTLLGLADESSLWVQAELTSSQSGLLDAKATLLVRYEQQWAEAELIGRSHQLDLHSRTEPWFARLDNRALHWHPGSFVEIVLRAEAVSGVLVPDAALSRDADGHWQVFVQERELFVPYPVELLRSERGWHLVQGITPGQLLVQQGAFFLASELQKAGFDPHQH</sequence>
<evidence type="ECO:0000313" key="4">
    <source>
        <dbReference type="Proteomes" id="UP001339167"/>
    </source>
</evidence>
<evidence type="ECO:0000313" key="3">
    <source>
        <dbReference type="EMBL" id="MEE2025214.1"/>
    </source>
</evidence>
<evidence type="ECO:0000256" key="1">
    <source>
        <dbReference type="ARBA" id="ARBA00022448"/>
    </source>
</evidence>
<dbReference type="Proteomes" id="UP001339167">
    <property type="component" value="Unassembled WGS sequence"/>
</dbReference>
<evidence type="ECO:0000256" key="2">
    <source>
        <dbReference type="SAM" id="SignalP"/>
    </source>
</evidence>
<dbReference type="EMBL" id="JAUGZK010000010">
    <property type="protein sequence ID" value="MEE2025214.1"/>
    <property type="molecule type" value="Genomic_DNA"/>
</dbReference>
<dbReference type="Gene3D" id="1.10.287.470">
    <property type="entry name" value="Helix hairpin bin"/>
    <property type="match status" value="1"/>
</dbReference>
<dbReference type="Gene3D" id="2.40.420.20">
    <property type="match status" value="1"/>
</dbReference>
<dbReference type="PANTHER" id="PTHR30097">
    <property type="entry name" value="CATION EFFLUX SYSTEM PROTEIN CUSB"/>
    <property type="match status" value="1"/>
</dbReference>
<feature type="signal peptide" evidence="2">
    <location>
        <begin position="1"/>
        <end position="23"/>
    </location>
</feature>
<dbReference type="RefSeq" id="WP_330088529.1">
    <property type="nucleotide sequence ID" value="NZ_JAUGZK010000010.1"/>
</dbReference>
<keyword evidence="1" id="KW-0813">Transport</keyword>
<dbReference type="PANTHER" id="PTHR30097:SF15">
    <property type="entry name" value="CATION EFFLUX SYSTEM PROTEIN CUSB"/>
    <property type="match status" value="1"/>
</dbReference>
<protein>
    <submittedName>
        <fullName evidence="3">Efflux RND transporter periplasmic adaptor subunit</fullName>
    </submittedName>
</protein>
<dbReference type="SUPFAM" id="SSF111369">
    <property type="entry name" value="HlyD-like secretion proteins"/>
    <property type="match status" value="1"/>
</dbReference>
<keyword evidence="4" id="KW-1185">Reference proteome</keyword>
<comment type="caution">
    <text evidence="3">The sequence shown here is derived from an EMBL/GenBank/DDBJ whole genome shotgun (WGS) entry which is preliminary data.</text>
</comment>
<gene>
    <name evidence="3" type="ORF">QWF21_13255</name>
</gene>
<keyword evidence="2" id="KW-0732">Signal</keyword>
<dbReference type="Gene3D" id="2.40.30.170">
    <property type="match status" value="1"/>
</dbReference>
<organism evidence="3 4">
    <name type="scientific">Alkalimonas mucilaginosa</name>
    <dbReference type="NCBI Taxonomy" id="3057676"/>
    <lineage>
        <taxon>Bacteria</taxon>
        <taxon>Pseudomonadati</taxon>
        <taxon>Pseudomonadota</taxon>
        <taxon>Gammaproteobacteria</taxon>
        <taxon>Alkalimonas</taxon>
    </lineage>
</organism>
<reference evidence="3 4" key="1">
    <citation type="submission" date="2023-06" db="EMBL/GenBank/DDBJ databases">
        <title>Alkalimonas sp., MEB004 an alkaliphilic bacterium isolated from Lonar Lake, India.</title>
        <authorList>
            <person name="Joshi A."/>
            <person name="Thite S."/>
        </authorList>
    </citation>
    <scope>NUCLEOTIDE SEQUENCE [LARGE SCALE GENOMIC DNA]</scope>
    <source>
        <strain evidence="3 4">MEB004</strain>
    </source>
</reference>
<dbReference type="Gene3D" id="2.40.50.100">
    <property type="match status" value="1"/>
</dbReference>